<name>A0A8T0D237_9TREM</name>
<reference evidence="2 3" key="1">
    <citation type="submission" date="2019-07" db="EMBL/GenBank/DDBJ databases">
        <title>Annotation for the trematode Paragonimus westermani.</title>
        <authorList>
            <person name="Choi Y.-J."/>
        </authorList>
    </citation>
    <scope>NUCLEOTIDE SEQUENCE [LARGE SCALE GENOMIC DNA]</scope>
    <source>
        <strain evidence="2">180907_Pwestermani</strain>
    </source>
</reference>
<evidence type="ECO:0000313" key="2">
    <source>
        <dbReference type="EMBL" id="KAF8561949.1"/>
    </source>
</evidence>
<feature type="region of interest" description="Disordered" evidence="1">
    <location>
        <begin position="27"/>
        <end position="49"/>
    </location>
</feature>
<evidence type="ECO:0000256" key="1">
    <source>
        <dbReference type="SAM" id="MobiDB-lite"/>
    </source>
</evidence>
<feature type="non-terminal residue" evidence="2">
    <location>
        <position position="112"/>
    </location>
</feature>
<dbReference type="AlphaFoldDB" id="A0A8T0D237"/>
<keyword evidence="3" id="KW-1185">Reference proteome</keyword>
<gene>
    <name evidence="2" type="ORF">P879_11063</name>
</gene>
<proteinExistence type="predicted"/>
<evidence type="ECO:0000313" key="3">
    <source>
        <dbReference type="Proteomes" id="UP000699462"/>
    </source>
</evidence>
<sequence length="112" mass="12365">SRAFTPAGFDQSDGYRTIATTNLHREVHTSGAPSPYPGTHHSPYYDSNTRSSEQRYHTVQHTGQQIRATTGLTGLPQYLHRLEETLGHDSVCASGVLAPLREVTSTNNCHIF</sequence>
<dbReference type="EMBL" id="JTDF01021349">
    <property type="protein sequence ID" value="KAF8561949.1"/>
    <property type="molecule type" value="Genomic_DNA"/>
</dbReference>
<accession>A0A8T0D237</accession>
<protein>
    <submittedName>
        <fullName evidence="2">Uncharacterized protein</fullName>
    </submittedName>
</protein>
<organism evidence="2 3">
    <name type="scientific">Paragonimus westermani</name>
    <dbReference type="NCBI Taxonomy" id="34504"/>
    <lineage>
        <taxon>Eukaryota</taxon>
        <taxon>Metazoa</taxon>
        <taxon>Spiralia</taxon>
        <taxon>Lophotrochozoa</taxon>
        <taxon>Platyhelminthes</taxon>
        <taxon>Trematoda</taxon>
        <taxon>Digenea</taxon>
        <taxon>Plagiorchiida</taxon>
        <taxon>Troglotremata</taxon>
        <taxon>Troglotrematidae</taxon>
        <taxon>Paragonimus</taxon>
    </lineage>
</organism>
<comment type="caution">
    <text evidence="2">The sequence shown here is derived from an EMBL/GenBank/DDBJ whole genome shotgun (WGS) entry which is preliminary data.</text>
</comment>
<dbReference type="Proteomes" id="UP000699462">
    <property type="component" value="Unassembled WGS sequence"/>
</dbReference>